<accession>A0A1T4Z4B8</accession>
<proteinExistence type="predicted"/>
<dbReference type="EMBL" id="LT796768">
    <property type="protein sequence ID" value="SKB08917.1"/>
    <property type="molecule type" value="Genomic_DNA"/>
</dbReference>
<evidence type="ECO:0000313" key="2">
    <source>
        <dbReference type="Proteomes" id="UP000191040"/>
    </source>
</evidence>
<reference evidence="2" key="1">
    <citation type="submission" date="2017-02" db="EMBL/GenBank/DDBJ databases">
        <authorList>
            <person name="Varghese N."/>
            <person name="Submissions S."/>
        </authorList>
    </citation>
    <scope>NUCLEOTIDE SEQUENCE [LARGE SCALE GENOMIC DNA]</scope>
    <source>
        <strain evidence="2">9H-4</strain>
    </source>
</reference>
<evidence type="ECO:0000313" key="1">
    <source>
        <dbReference type="EMBL" id="SKB08917.1"/>
    </source>
</evidence>
<dbReference type="OrthoDB" id="3481501at2"/>
<dbReference type="SUPFAM" id="SSF54909">
    <property type="entry name" value="Dimeric alpha+beta barrel"/>
    <property type="match status" value="1"/>
</dbReference>
<dbReference type="InterPro" id="IPR011008">
    <property type="entry name" value="Dimeric_a/b-barrel"/>
</dbReference>
<dbReference type="AlphaFoldDB" id="A0A1T4Z4B8"/>
<dbReference type="STRING" id="1736691.SAMN06295964_2394"/>
<name>A0A1T4Z4B8_9ACTN</name>
<gene>
    <name evidence="1" type="ORF">SAMN06295964_2394</name>
</gene>
<dbReference type="RefSeq" id="WP_078700368.1">
    <property type="nucleotide sequence ID" value="NZ_LT796768.1"/>
</dbReference>
<sequence>MNHLNFRLDVYGEPTDEQEDVLFRRVMPADDPTWLRLSDDGADPVGPVADRMVVGSVVGDDRQPGAAVAGLVSLIWYDVPTDEASAFEDWFAQEHAPILLREPAWLRCRRVRVAQDTAGSDVTHLVVHELADRTALSSPHMEAARATPARADMAARPWFAANVMELFEREAPAGATS</sequence>
<keyword evidence="2" id="KW-1185">Reference proteome</keyword>
<evidence type="ECO:0008006" key="3">
    <source>
        <dbReference type="Google" id="ProtNLM"/>
    </source>
</evidence>
<organism evidence="1 2">
    <name type="scientific">Aeromicrobium choanae</name>
    <dbReference type="NCBI Taxonomy" id="1736691"/>
    <lineage>
        <taxon>Bacteria</taxon>
        <taxon>Bacillati</taxon>
        <taxon>Actinomycetota</taxon>
        <taxon>Actinomycetes</taxon>
        <taxon>Propionibacteriales</taxon>
        <taxon>Nocardioidaceae</taxon>
        <taxon>Aeromicrobium</taxon>
    </lineage>
</organism>
<dbReference type="Proteomes" id="UP000191040">
    <property type="component" value="Chromosome I"/>
</dbReference>
<protein>
    <recommendedName>
        <fullName evidence="3">EthD domain-containing protein</fullName>
    </recommendedName>
</protein>